<dbReference type="Gene3D" id="2.40.160.110">
    <property type="match status" value="1"/>
</dbReference>
<sequence length="330" mass="34783">MALGTAQESTEATQLSTTASTTPTTTVHTTPTTTPTTTAHTTPTTTPTTTAHTTPTTTHTTTAHTTPTTTPTTTPHTTPTTTPTTTAHTTPATTNTTTAHTNATTAPPTTHVTNSTASPTPAPTTPAPTPNPDVGEYNVKSDGNSTECLKAKMGLQFRFKPSVNASLQTINLNPNTTSSNGTCGSNGSDATLQLTSDTVTVLFVFTTESGKFHLQSLSFSALIGSGSKFKVDKTNLTLWEATLGSSYMCRKEQSYNLTDAFTLNTFDLQVQPYEVTSNKFNKAVDCQADVDNYIVPIAVGVALGVLILIVILAYVIGRKRNQFAGYESFS</sequence>
<keyword evidence="17" id="KW-1185">Reference proteome</keyword>
<keyword evidence="4 12" id="KW-0812">Transmembrane</keyword>
<dbReference type="Pfam" id="PF21222">
    <property type="entry name" value="Lamp2_2nd"/>
    <property type="match status" value="1"/>
</dbReference>
<dbReference type="Pfam" id="PF01299">
    <property type="entry name" value="Lamp2-like_luminal"/>
    <property type="match status" value="1"/>
</dbReference>
<evidence type="ECO:0000256" key="5">
    <source>
        <dbReference type="ARBA" id="ARBA00022729"/>
    </source>
</evidence>
<dbReference type="PRINTS" id="PR00336">
    <property type="entry name" value="LYSASSOCTDMP"/>
</dbReference>
<evidence type="ECO:0000256" key="9">
    <source>
        <dbReference type="ARBA" id="ARBA00023157"/>
    </source>
</evidence>
<evidence type="ECO:0000256" key="3">
    <source>
        <dbReference type="ARBA" id="ARBA00022475"/>
    </source>
</evidence>
<reference evidence="18" key="1">
    <citation type="submission" date="2025-08" db="UniProtKB">
        <authorList>
            <consortium name="RefSeq"/>
        </authorList>
    </citation>
    <scope>IDENTIFICATION</scope>
</reference>
<dbReference type="OrthoDB" id="6232933at2759"/>
<dbReference type="GO" id="GO:0005886">
    <property type="term" value="C:plasma membrane"/>
    <property type="evidence" value="ECO:0007669"/>
    <property type="project" value="UniProtKB-SubCell"/>
</dbReference>
<feature type="domain" description="Lysosome-associated membrane glycoprotein 2-like transmembrane" evidence="16">
    <location>
        <begin position="295"/>
        <end position="326"/>
    </location>
</feature>
<keyword evidence="8 12" id="KW-0472">Membrane</keyword>
<feature type="domain" description="Lysosome-associated membrane glycoprotein 2-like luminal" evidence="15">
    <location>
        <begin position="132"/>
        <end position="275"/>
    </location>
</feature>
<dbReference type="GO" id="GO:0031902">
    <property type="term" value="C:late endosome membrane"/>
    <property type="evidence" value="ECO:0007669"/>
    <property type="project" value="TreeGrafter"/>
</dbReference>
<comment type="caution">
    <text evidence="12">Lacks conserved residue(s) required for the propagation of feature annotation.</text>
</comment>
<evidence type="ECO:0000256" key="8">
    <source>
        <dbReference type="ARBA" id="ARBA00023136"/>
    </source>
</evidence>
<dbReference type="PANTHER" id="PTHR11506:SF6">
    <property type="entry name" value="LYSOSOME-ASSOCIATED MEMBRANE GLYCOPROTEIN 2"/>
    <property type="match status" value="1"/>
</dbReference>
<evidence type="ECO:0000256" key="11">
    <source>
        <dbReference type="ARBA" id="ARBA00023228"/>
    </source>
</evidence>
<dbReference type="PANTHER" id="PTHR11506">
    <property type="entry name" value="LYSOSOME-ASSOCIATED MEMBRANE GLYCOPROTEIN"/>
    <property type="match status" value="1"/>
</dbReference>
<dbReference type="PROSITE" id="PS51407">
    <property type="entry name" value="LAMP_3"/>
    <property type="match status" value="1"/>
</dbReference>
<comment type="similarity">
    <text evidence="12">Belongs to the LAMP family.</text>
</comment>
<evidence type="ECO:0000313" key="18">
    <source>
        <dbReference type="RefSeq" id="XP_030621405.1"/>
    </source>
</evidence>
<evidence type="ECO:0000256" key="14">
    <source>
        <dbReference type="SAM" id="Phobius"/>
    </source>
</evidence>
<evidence type="ECO:0000256" key="12">
    <source>
        <dbReference type="PROSITE-ProRule" id="PRU00740"/>
    </source>
</evidence>
<dbReference type="GO" id="GO:0061740">
    <property type="term" value="P:protein targeting to lysosome involved in chaperone-mediated autophagy"/>
    <property type="evidence" value="ECO:0007669"/>
    <property type="project" value="TreeGrafter"/>
</dbReference>
<proteinExistence type="inferred from homology"/>
<dbReference type="InterPro" id="IPR048524">
    <property type="entry name" value="Lamp2-like_TM"/>
</dbReference>
<feature type="compositionally biased region" description="Low complexity" evidence="13">
    <location>
        <begin position="17"/>
        <end position="119"/>
    </location>
</feature>
<keyword evidence="5" id="KW-0732">Signal</keyword>
<evidence type="ECO:0000256" key="10">
    <source>
        <dbReference type="ARBA" id="ARBA00023180"/>
    </source>
</evidence>
<dbReference type="Proteomes" id="UP000504632">
    <property type="component" value="Chromosome 2"/>
</dbReference>
<dbReference type="GO" id="GO:0000421">
    <property type="term" value="C:autophagosome membrane"/>
    <property type="evidence" value="ECO:0007669"/>
    <property type="project" value="TreeGrafter"/>
</dbReference>
<name>A0A6J2UM44_CHACN</name>
<accession>A0A6J2UM44</accession>
<keyword evidence="11 12" id="KW-0458">Lysosome</keyword>
<dbReference type="InParanoid" id="A0A6J2UM44"/>
<dbReference type="GO" id="GO:0097352">
    <property type="term" value="P:autophagosome maturation"/>
    <property type="evidence" value="ECO:0007669"/>
    <property type="project" value="TreeGrafter"/>
</dbReference>
<dbReference type="RefSeq" id="XP_030621405.1">
    <property type="nucleotide sequence ID" value="XM_030765545.1"/>
</dbReference>
<feature type="region of interest" description="Disordered" evidence="13">
    <location>
        <begin position="1"/>
        <end position="141"/>
    </location>
</feature>
<feature type="compositionally biased region" description="Polar residues" evidence="13">
    <location>
        <begin position="1"/>
        <end position="16"/>
    </location>
</feature>
<evidence type="ECO:0000256" key="1">
    <source>
        <dbReference type="ARBA" id="ARBA00004251"/>
    </source>
</evidence>
<dbReference type="InterPro" id="IPR002000">
    <property type="entry name" value="Lysosome-assoc_membr_glycop"/>
</dbReference>
<evidence type="ECO:0000256" key="4">
    <source>
        <dbReference type="ARBA" id="ARBA00022692"/>
    </source>
</evidence>
<feature type="disulfide bond" evidence="12">
    <location>
        <begin position="249"/>
        <end position="286"/>
    </location>
</feature>
<dbReference type="AlphaFoldDB" id="A0A6J2UM44"/>
<keyword evidence="9 12" id="KW-1015">Disulfide bond</keyword>
<dbReference type="GO" id="GO:0005765">
    <property type="term" value="C:lysosomal membrane"/>
    <property type="evidence" value="ECO:0007669"/>
    <property type="project" value="UniProtKB-SubCell"/>
</dbReference>
<organism evidence="17 18">
    <name type="scientific">Chanos chanos</name>
    <name type="common">Milkfish</name>
    <name type="synonym">Mugil chanos</name>
    <dbReference type="NCBI Taxonomy" id="29144"/>
    <lineage>
        <taxon>Eukaryota</taxon>
        <taxon>Metazoa</taxon>
        <taxon>Chordata</taxon>
        <taxon>Craniata</taxon>
        <taxon>Vertebrata</taxon>
        <taxon>Euteleostomi</taxon>
        <taxon>Actinopterygii</taxon>
        <taxon>Neopterygii</taxon>
        <taxon>Teleostei</taxon>
        <taxon>Ostariophysi</taxon>
        <taxon>Gonorynchiformes</taxon>
        <taxon>Chanidae</taxon>
        <taxon>Chanos</taxon>
    </lineage>
</organism>
<keyword evidence="10" id="KW-0325">Glycoprotein</keyword>
<dbReference type="InterPro" id="IPR048528">
    <property type="entry name" value="Lamp2-like_luminal"/>
</dbReference>
<keyword evidence="6" id="KW-0967">Endosome</keyword>
<keyword evidence="3" id="KW-1003">Cell membrane</keyword>
<protein>
    <submittedName>
        <fullName evidence="18">Lysosome-associated membrane glycoprotein 2</fullName>
    </submittedName>
</protein>
<dbReference type="GO" id="GO:0009267">
    <property type="term" value="P:cellular response to starvation"/>
    <property type="evidence" value="ECO:0007669"/>
    <property type="project" value="TreeGrafter"/>
</dbReference>
<evidence type="ECO:0000313" key="17">
    <source>
        <dbReference type="Proteomes" id="UP000504632"/>
    </source>
</evidence>
<evidence type="ECO:0000256" key="13">
    <source>
        <dbReference type="SAM" id="MobiDB-lite"/>
    </source>
</evidence>
<dbReference type="CTD" id="3920"/>
<evidence type="ECO:0000256" key="6">
    <source>
        <dbReference type="ARBA" id="ARBA00022753"/>
    </source>
</evidence>
<evidence type="ECO:0000256" key="2">
    <source>
        <dbReference type="ARBA" id="ARBA00004530"/>
    </source>
</evidence>
<dbReference type="FunFam" id="2.40.160.110:FF:000001">
    <property type="entry name" value="lysosome-associated membrane glycoprotein 2 isoform X2"/>
    <property type="match status" value="1"/>
</dbReference>
<feature type="compositionally biased region" description="Pro residues" evidence="13">
    <location>
        <begin position="120"/>
        <end position="131"/>
    </location>
</feature>
<keyword evidence="7 14" id="KW-1133">Transmembrane helix</keyword>
<gene>
    <name evidence="18" type="primary">lamp2</name>
</gene>
<evidence type="ECO:0000259" key="15">
    <source>
        <dbReference type="Pfam" id="PF01299"/>
    </source>
</evidence>
<feature type="transmembrane region" description="Helical" evidence="14">
    <location>
        <begin position="293"/>
        <end position="316"/>
    </location>
</feature>
<dbReference type="GeneID" id="115805062"/>
<evidence type="ECO:0000256" key="7">
    <source>
        <dbReference type="ARBA" id="ARBA00022989"/>
    </source>
</evidence>
<evidence type="ECO:0000259" key="16">
    <source>
        <dbReference type="Pfam" id="PF21222"/>
    </source>
</evidence>
<comment type="subcellular location">
    <subcellularLocation>
        <location evidence="1">Cell membrane</location>
        <topology evidence="1">Single-pass type I membrane protein</topology>
    </subcellularLocation>
    <subcellularLocation>
        <location evidence="2">Endosome membrane</location>
        <topology evidence="2">Single-pass type I membrane protein</topology>
    </subcellularLocation>
    <subcellularLocation>
        <location evidence="12">Lysosome membrane</location>
        <topology evidence="12">Single-pass type I membrane protein</topology>
    </subcellularLocation>
</comment>